<dbReference type="InterPro" id="IPR016024">
    <property type="entry name" value="ARM-type_fold"/>
</dbReference>
<dbReference type="GO" id="GO:0000932">
    <property type="term" value="C:P-body"/>
    <property type="evidence" value="ECO:0000318"/>
    <property type="project" value="GO_Central"/>
</dbReference>
<evidence type="ECO:0000313" key="3">
    <source>
        <dbReference type="EMBL" id="KMZ65230.1"/>
    </source>
</evidence>
<dbReference type="OMA" id="MSNLPHP"/>
<dbReference type="InterPro" id="IPR011989">
    <property type="entry name" value="ARM-like"/>
</dbReference>
<accession>A0A0K9PAM8</accession>
<organism evidence="3 4">
    <name type="scientific">Zostera marina</name>
    <name type="common">Eelgrass</name>
    <dbReference type="NCBI Taxonomy" id="29655"/>
    <lineage>
        <taxon>Eukaryota</taxon>
        <taxon>Viridiplantae</taxon>
        <taxon>Streptophyta</taxon>
        <taxon>Embryophyta</taxon>
        <taxon>Tracheophyta</taxon>
        <taxon>Spermatophyta</taxon>
        <taxon>Magnoliopsida</taxon>
        <taxon>Liliopsida</taxon>
        <taxon>Zosteraceae</taxon>
        <taxon>Zostera</taxon>
    </lineage>
</organism>
<reference evidence="4" key="1">
    <citation type="journal article" date="2016" name="Nature">
        <title>The genome of the seagrass Zostera marina reveals angiosperm adaptation to the sea.</title>
        <authorList>
            <person name="Olsen J.L."/>
            <person name="Rouze P."/>
            <person name="Verhelst B."/>
            <person name="Lin Y.-C."/>
            <person name="Bayer T."/>
            <person name="Collen J."/>
            <person name="Dattolo E."/>
            <person name="De Paoli E."/>
            <person name="Dittami S."/>
            <person name="Maumus F."/>
            <person name="Michel G."/>
            <person name="Kersting A."/>
            <person name="Lauritano C."/>
            <person name="Lohaus R."/>
            <person name="Toepel M."/>
            <person name="Tonon T."/>
            <person name="Vanneste K."/>
            <person name="Amirebrahimi M."/>
            <person name="Brakel J."/>
            <person name="Bostroem C."/>
            <person name="Chovatia M."/>
            <person name="Grimwood J."/>
            <person name="Jenkins J.W."/>
            <person name="Jueterbock A."/>
            <person name="Mraz A."/>
            <person name="Stam W.T."/>
            <person name="Tice H."/>
            <person name="Bornberg-Bauer E."/>
            <person name="Green P.J."/>
            <person name="Pearson G.A."/>
            <person name="Procaccini G."/>
            <person name="Duarte C.M."/>
            <person name="Schmutz J."/>
            <person name="Reusch T.B.H."/>
            <person name="Van de Peer Y."/>
        </authorList>
    </citation>
    <scope>NUCLEOTIDE SEQUENCE [LARGE SCALE GENOMIC DNA]</scope>
    <source>
        <strain evidence="4">cv. Finnish</strain>
    </source>
</reference>
<dbReference type="PANTHER" id="PTHR12262">
    <property type="entry name" value="CCR4-NOT TRANSCRIPTION COMPLEX SUBUNIT 9"/>
    <property type="match status" value="1"/>
</dbReference>
<sequence length="374" mass="41950">MSNLPHPHPMSNLPHPMSNLPHSMSNLPHPMSNVPHPMSNLPHPMANLPHPMSSNPNFIGPMPPPRISQQNFFMPQYQHLQSPSITRVDGYMPTEQEKLVLDITNPNDEVKEMAIAELSMKKELHYNLGPLLMNSFGTMTELLKEVVSIYHCLSPPTLSPNSSDKTCNALSLLQCVASHPETKMLFLEAHFPLFLYPFLNTTSRSKPFDYLRLTTLGVIGSLVKTDSPDVVCYLVTTEIVPLCLQIIEMGCELSKSVATYIVLRIIHDEIGLKYILEHPERLFIVGEVLGNLAVSIINDHQSIRLIKNIIRCFLRISEDDRACEILREFLPNIFINGALHNLFVDDNATSGMLNQLIHNVNVALGISVASRVLM</sequence>
<dbReference type="Pfam" id="PF04078">
    <property type="entry name" value="Rcd1"/>
    <property type="match status" value="1"/>
</dbReference>
<dbReference type="OrthoDB" id="1183224at2759"/>
<dbReference type="AlphaFoldDB" id="A0A0K9PAM8"/>
<comment type="similarity">
    <text evidence="1">Belongs to the CNOT9 family.</text>
</comment>
<dbReference type="Proteomes" id="UP000036987">
    <property type="component" value="Unassembled WGS sequence"/>
</dbReference>
<proteinExistence type="inferred from homology"/>
<gene>
    <name evidence="3" type="ORF">ZOSMA_32G00160</name>
</gene>
<comment type="caution">
    <text evidence="3">The sequence shown here is derived from an EMBL/GenBank/DDBJ whole genome shotgun (WGS) entry which is preliminary data.</text>
</comment>
<dbReference type="GO" id="GO:0017148">
    <property type="term" value="P:negative regulation of translation"/>
    <property type="evidence" value="ECO:0000318"/>
    <property type="project" value="GO_Central"/>
</dbReference>
<evidence type="ECO:0000256" key="1">
    <source>
        <dbReference type="ARBA" id="ARBA00006385"/>
    </source>
</evidence>
<dbReference type="GO" id="GO:0030015">
    <property type="term" value="C:CCR4-NOT core complex"/>
    <property type="evidence" value="ECO:0000318"/>
    <property type="project" value="GO_Central"/>
</dbReference>
<dbReference type="STRING" id="29655.A0A0K9PAM8"/>
<protein>
    <submittedName>
        <fullName evidence="3">Putative Cell differentiation protein rcd1</fullName>
    </submittedName>
</protein>
<evidence type="ECO:0000313" key="4">
    <source>
        <dbReference type="Proteomes" id="UP000036987"/>
    </source>
</evidence>
<feature type="region of interest" description="Disordered" evidence="2">
    <location>
        <begin position="1"/>
        <end position="36"/>
    </location>
</feature>
<evidence type="ECO:0000256" key="2">
    <source>
        <dbReference type="SAM" id="MobiDB-lite"/>
    </source>
</evidence>
<dbReference type="SUPFAM" id="SSF48371">
    <property type="entry name" value="ARM repeat"/>
    <property type="match status" value="1"/>
</dbReference>
<keyword evidence="4" id="KW-1185">Reference proteome</keyword>
<dbReference type="EMBL" id="LFYR01001054">
    <property type="protein sequence ID" value="KMZ65230.1"/>
    <property type="molecule type" value="Genomic_DNA"/>
</dbReference>
<dbReference type="GO" id="GO:0006402">
    <property type="term" value="P:mRNA catabolic process"/>
    <property type="evidence" value="ECO:0007669"/>
    <property type="project" value="InterPro"/>
</dbReference>
<dbReference type="InterPro" id="IPR007216">
    <property type="entry name" value="CNOT9"/>
</dbReference>
<name>A0A0K9PAM8_ZOSMR</name>
<dbReference type="Gene3D" id="1.25.10.10">
    <property type="entry name" value="Leucine-rich Repeat Variant"/>
    <property type="match status" value="1"/>
</dbReference>